<reference evidence="2" key="2">
    <citation type="submission" date="2022-06" db="EMBL/GenBank/DDBJ databases">
        <authorList>
            <person name="Park Y.-J."/>
        </authorList>
    </citation>
    <scope>NUCLEOTIDE SEQUENCE</scope>
    <source>
        <strain evidence="2">TY</strain>
    </source>
</reference>
<protein>
    <submittedName>
        <fullName evidence="2">Type I-A CRISPR-associated protein Cas8a2/Csx9</fullName>
    </submittedName>
</protein>
<evidence type="ECO:0000313" key="2">
    <source>
        <dbReference type="EMBL" id="USS40265.1"/>
    </source>
</evidence>
<organism evidence="2 3">
    <name type="scientific">Thermococcus aggregans</name>
    <dbReference type="NCBI Taxonomy" id="110163"/>
    <lineage>
        <taxon>Archaea</taxon>
        <taxon>Methanobacteriati</taxon>
        <taxon>Methanobacteriota</taxon>
        <taxon>Thermococci</taxon>
        <taxon>Thermococcales</taxon>
        <taxon>Thermococcaceae</taxon>
        <taxon>Thermococcus</taxon>
    </lineage>
</organism>
<dbReference type="RefSeq" id="WP_253304222.1">
    <property type="nucleotide sequence ID" value="NZ_CP099582.1"/>
</dbReference>
<feature type="transmembrane region" description="Helical" evidence="1">
    <location>
        <begin position="166"/>
        <end position="184"/>
    </location>
</feature>
<dbReference type="NCBIfam" id="TIGR02671">
    <property type="entry name" value="cas_csx9"/>
    <property type="match status" value="1"/>
</dbReference>
<gene>
    <name evidence="2" type="primary">cas8a2</name>
    <name evidence="2" type="ORF">NF865_08020</name>
</gene>
<evidence type="ECO:0000256" key="1">
    <source>
        <dbReference type="SAM" id="Phobius"/>
    </source>
</evidence>
<evidence type="ECO:0000313" key="3">
    <source>
        <dbReference type="Proteomes" id="UP001055732"/>
    </source>
</evidence>
<dbReference type="Pfam" id="PF09658">
    <property type="entry name" value="Cas_Csx9"/>
    <property type="match status" value="1"/>
</dbReference>
<dbReference type="InterPro" id="IPR013488">
    <property type="entry name" value="CRISPR-assoc_prot_Csx9/Cas8a2"/>
</dbReference>
<reference evidence="2" key="1">
    <citation type="journal article" date="1998" name="Int. J. Syst. Bacteriol. 48 Pt">
        <title>Thermococcus guaymasensis sp. nov. and Thermococcus aggregans sp. nov., two novel thermophilic archaea isolated from the Guaymas Basin hydrothermal vent site.</title>
        <authorList>
            <person name="Canganella F."/>
            <person name="Jones W.J."/>
            <person name="Gambacorta A."/>
            <person name="Antranikian G."/>
        </authorList>
    </citation>
    <scope>NUCLEOTIDE SEQUENCE</scope>
    <source>
        <strain evidence="2">TY</strain>
    </source>
</reference>
<sequence length="393" mass="43972">MILKVIKEFPLSGLSRELALLGLGWVVDQVGTEVSNEDFALALENAMETLSNRATVNSSKMGRNDRASYEKVLRAWFGRSAPNTYTEFFGIVVEETVKLIKAGKLDVEKALTFFSVDKKGINLGVPFNGTYAIMPAVVKQPEFYEFQTEFLKPTAGTRAMVNLDPVWLSLIAVGFLTAFAGYIGRRYYLMTKPGMETLFPDVGNVLDGVLLLTDANMKSGARIDSEELYELRLTMKLAEEGKSVSEETYPLTLHLISLEGNVYTELKTVQLDLRELQGYLSKYVKKVENLSIRGINIMVETDDGNFYPLWVLVDIAETELRKGVSGDNQMLAYIFVKDLYRAINSGNRELLQDSIFRLFRQGRALIEGSAKASGLLVKTLRAFMSEAHMEALL</sequence>
<keyword evidence="1" id="KW-0812">Transmembrane</keyword>
<dbReference type="AlphaFoldDB" id="A0A9E7MWT4"/>
<keyword evidence="3" id="KW-1185">Reference proteome</keyword>
<accession>A0A9E7MWT4</accession>
<dbReference type="EMBL" id="CP099582">
    <property type="protein sequence ID" value="USS40265.1"/>
    <property type="molecule type" value="Genomic_DNA"/>
</dbReference>
<proteinExistence type="predicted"/>
<dbReference type="KEGG" id="tagg:NF865_08020"/>
<dbReference type="Proteomes" id="UP001055732">
    <property type="component" value="Chromosome"/>
</dbReference>
<name>A0A9E7MWT4_THEAG</name>
<keyword evidence="1" id="KW-1133">Transmembrane helix</keyword>
<keyword evidence="1" id="KW-0472">Membrane</keyword>